<evidence type="ECO:0000313" key="4">
    <source>
        <dbReference type="Proteomes" id="UP000243719"/>
    </source>
</evidence>
<sequence length="515" mass="54138">MTTTTRKRRPARCDPCGGFSAFFRLLARRASVRWPGAAGAAALCGLLCAACTLDAAPTARGVSVPPTWQNADTASHDGAAQVTRHWWRVFGNADLNRVVEAAGRESNEVAVAAARVRQAQAVARMSRAATLPDASLDATGYRQGSGASWNDSHPWGTSLDLTAHYEVDFWGGLAAARDSAEALTRASTFARDTVALTVTAGAAQLWLQSAGLRDRQQLARASRDAVAQTLRLVEARQQAGEASELDVVQQRTLLAQLTRTERALQEQTVASDNALALLLGRHIGDLILRPAPLASLTIPSVDAGMPSALLARRPDIARAEAELSAADADVVAARARMLPSFDLLGALHFGLPLRTIIESPLSSLTATLSAPLFDGGRRAADRDLQLARQDAALISYRAAVVAALADVETALNAVRGLAAQASAQDVETAQAQRALAIATSRYRAGAETMTTLLDAQRTLFSARDEAVQLRQARLQAAVSLYKALGGGWGDELTAQAAGVRATAEGSAMDDGTAGP</sequence>
<keyword evidence="2" id="KW-0472">Membrane</keyword>
<reference evidence="4" key="1">
    <citation type="submission" date="2016-09" db="EMBL/GenBank/DDBJ databases">
        <authorList>
            <person name="Varghese N."/>
            <person name="Submissions S."/>
        </authorList>
    </citation>
    <scope>NUCLEOTIDE SEQUENCE [LARGE SCALE GENOMIC DNA]</scope>
    <source>
        <strain evidence="4">JS23</strain>
    </source>
</reference>
<gene>
    <name evidence="3" type="ORF">SAMN05216551_10141</name>
</gene>
<dbReference type="GO" id="GO:0015562">
    <property type="term" value="F:efflux transmembrane transporter activity"/>
    <property type="evidence" value="ECO:0007669"/>
    <property type="project" value="InterPro"/>
</dbReference>
<dbReference type="Pfam" id="PF02321">
    <property type="entry name" value="OEP"/>
    <property type="match status" value="2"/>
</dbReference>
<evidence type="ECO:0000256" key="1">
    <source>
        <dbReference type="ARBA" id="ARBA00007613"/>
    </source>
</evidence>
<keyword evidence="2" id="KW-1134">Transmembrane beta strand</keyword>
<dbReference type="InterPro" id="IPR010131">
    <property type="entry name" value="MdtP/NodT-like"/>
</dbReference>
<dbReference type="GO" id="GO:0005886">
    <property type="term" value="C:plasma membrane"/>
    <property type="evidence" value="ECO:0007669"/>
    <property type="project" value="UniProtKB-SubCell"/>
</dbReference>
<keyword evidence="2" id="KW-0812">Transmembrane</keyword>
<accession>A0A1H2PKH5</accession>
<dbReference type="Proteomes" id="UP000243719">
    <property type="component" value="Unassembled WGS sequence"/>
</dbReference>
<keyword evidence="4" id="KW-1185">Reference proteome</keyword>
<proteinExistence type="inferred from homology"/>
<dbReference type="AlphaFoldDB" id="A0A1H2PKH5"/>
<dbReference type="Gene3D" id="1.20.1600.10">
    <property type="entry name" value="Outer membrane efflux proteins (OEP)"/>
    <property type="match status" value="1"/>
</dbReference>
<dbReference type="Gene3D" id="2.20.200.10">
    <property type="entry name" value="Outer membrane efflux proteins (OEP)"/>
    <property type="match status" value="1"/>
</dbReference>
<dbReference type="InterPro" id="IPR003423">
    <property type="entry name" value="OMP_efflux"/>
</dbReference>
<keyword evidence="2 3" id="KW-0449">Lipoprotein</keyword>
<dbReference type="STRING" id="1770053.SAMN05216551_10141"/>
<dbReference type="PANTHER" id="PTHR30203:SF33">
    <property type="entry name" value="BLR4455 PROTEIN"/>
    <property type="match status" value="1"/>
</dbReference>
<dbReference type="RefSeq" id="WP_091903402.1">
    <property type="nucleotide sequence ID" value="NZ_FNLO01000001.1"/>
</dbReference>
<evidence type="ECO:0000256" key="2">
    <source>
        <dbReference type="RuleBase" id="RU362097"/>
    </source>
</evidence>
<dbReference type="NCBIfam" id="TIGR01845">
    <property type="entry name" value="outer_NodT"/>
    <property type="match status" value="1"/>
</dbReference>
<dbReference type="OrthoDB" id="9770517at2"/>
<comment type="similarity">
    <text evidence="1 2">Belongs to the outer membrane factor (OMF) (TC 1.B.17) family.</text>
</comment>
<dbReference type="SUPFAM" id="SSF56954">
    <property type="entry name" value="Outer membrane efflux proteins (OEP)"/>
    <property type="match status" value="1"/>
</dbReference>
<protein>
    <submittedName>
        <fullName evidence="3">Efflux transporter, outer membrane factor (OMF) lipoprotein, NodT family</fullName>
    </submittedName>
</protein>
<keyword evidence="2" id="KW-0564">Palmitate</keyword>
<organism evidence="3 4">
    <name type="scientific">Chitinasiproducens palmae</name>
    <dbReference type="NCBI Taxonomy" id="1770053"/>
    <lineage>
        <taxon>Bacteria</taxon>
        <taxon>Pseudomonadati</taxon>
        <taxon>Pseudomonadota</taxon>
        <taxon>Betaproteobacteria</taxon>
        <taxon>Burkholderiales</taxon>
        <taxon>Burkholderiaceae</taxon>
        <taxon>Chitinasiproducens</taxon>
    </lineage>
</organism>
<comment type="subcellular location">
    <subcellularLocation>
        <location evidence="2">Cell membrane</location>
        <topology evidence="2">Lipid-anchor</topology>
    </subcellularLocation>
</comment>
<evidence type="ECO:0000313" key="3">
    <source>
        <dbReference type="EMBL" id="SDV46062.1"/>
    </source>
</evidence>
<dbReference type="PANTHER" id="PTHR30203">
    <property type="entry name" value="OUTER MEMBRANE CATION EFFLUX PROTEIN"/>
    <property type="match status" value="1"/>
</dbReference>
<dbReference type="EMBL" id="FNLO01000001">
    <property type="protein sequence ID" value="SDV46062.1"/>
    <property type="molecule type" value="Genomic_DNA"/>
</dbReference>
<name>A0A1H2PKH5_9BURK</name>